<dbReference type="Proteomes" id="UP000269154">
    <property type="component" value="Unassembled WGS sequence"/>
</dbReference>
<dbReference type="AlphaFoldDB" id="A0A3N6NQD7"/>
<protein>
    <submittedName>
        <fullName evidence="1">DUF3768 domain-containing protein</fullName>
    </submittedName>
</protein>
<dbReference type="EMBL" id="RCBY01000022">
    <property type="protein sequence ID" value="RQH50313.1"/>
    <property type="molecule type" value="Genomic_DNA"/>
</dbReference>
<dbReference type="RefSeq" id="WP_124144707.1">
    <property type="nucleotide sequence ID" value="NZ_CAWOKI010000033.1"/>
</dbReference>
<evidence type="ECO:0000313" key="1">
    <source>
        <dbReference type="EMBL" id="RQH50313.1"/>
    </source>
</evidence>
<comment type="caution">
    <text evidence="1">The sequence shown here is derived from an EMBL/GenBank/DDBJ whole genome shotgun (WGS) entry which is preliminary data.</text>
</comment>
<dbReference type="Pfam" id="PF12599">
    <property type="entry name" value="DUF3768"/>
    <property type="match status" value="1"/>
</dbReference>
<sequence>MSRNKQLLNQRKQCHESQPDDFLKIFSQSPVGTSTWNWILTSSRSGTNQIFLPLSTGKGLTTDYEPLFLLKVSPGKSWSLESSVKVTAKAGVFITKVGSVFVAPLYVLFRLSGNDYIYHIWINHYGGDILPSPLYKLQKMPYLTLLLIEDKPQPERAIKIENQINWSSLITKIESVSCWDRSVFEKFNSLVYSAQELWNRTTEEQVKKTTIAKLNDRFRNGDKSLGDYKMSRQVLALPRKKQKQLFKEIQDFSNFTSENDPKGEHNGGKVIMDDVEYVWKIDYLDTSMIMLSDAPEDINKTTRVLLVIRADEY</sequence>
<keyword evidence="2" id="KW-1185">Reference proteome</keyword>
<name>A0A3N6NQD7_9CYAN</name>
<dbReference type="InterPro" id="IPR022243">
    <property type="entry name" value="DUF3768"/>
</dbReference>
<evidence type="ECO:0000313" key="2">
    <source>
        <dbReference type="Proteomes" id="UP000269154"/>
    </source>
</evidence>
<organism evidence="1 2">
    <name type="scientific">Okeania hirsuta</name>
    <dbReference type="NCBI Taxonomy" id="1458930"/>
    <lineage>
        <taxon>Bacteria</taxon>
        <taxon>Bacillati</taxon>
        <taxon>Cyanobacteriota</taxon>
        <taxon>Cyanophyceae</taxon>
        <taxon>Oscillatoriophycideae</taxon>
        <taxon>Oscillatoriales</taxon>
        <taxon>Microcoleaceae</taxon>
        <taxon>Okeania</taxon>
    </lineage>
</organism>
<reference evidence="1 2" key="1">
    <citation type="journal article" date="2018" name="ACS Chem. Biol.">
        <title>Ketoreductase domain dysfunction expands chemodiversity: malyngamide biosynthesis in the cyanobacterium Okeania hirsuta.</title>
        <authorList>
            <person name="Moss N.A."/>
            <person name="Leao T."/>
            <person name="Rankin M."/>
            <person name="McCullough T.M."/>
            <person name="Qu P."/>
            <person name="Korobeynikov A."/>
            <person name="Smith J.L."/>
            <person name="Gerwick L."/>
            <person name="Gerwick W.H."/>
        </authorList>
    </citation>
    <scope>NUCLEOTIDE SEQUENCE [LARGE SCALE GENOMIC DNA]</scope>
    <source>
        <strain evidence="1 2">PAB10Feb10-1</strain>
    </source>
</reference>
<proteinExistence type="predicted"/>
<dbReference type="OrthoDB" id="459537at2"/>
<gene>
    <name evidence="1" type="ORF">D5R40_06330</name>
</gene>
<accession>A0A3N6NQD7</accession>